<dbReference type="InParanoid" id="S8FQ39"/>
<protein>
    <submittedName>
        <fullName evidence="2">Uncharacterized protein</fullName>
    </submittedName>
</protein>
<keyword evidence="3" id="KW-1185">Reference proteome</keyword>
<dbReference type="Proteomes" id="UP000015241">
    <property type="component" value="Unassembled WGS sequence"/>
</dbReference>
<feature type="compositionally biased region" description="Low complexity" evidence="1">
    <location>
        <begin position="24"/>
        <end position="35"/>
    </location>
</feature>
<dbReference type="OrthoDB" id="2750410at2759"/>
<accession>S8FQ39</accession>
<proteinExistence type="predicted"/>
<name>S8FQ39_FOMSC</name>
<sequence>MSLDTTAYGESDMDYTPESDKTLSADVSSSPSSCSQRGHGLHTTRTQRALVRGYLEDQFTVHQIGEYMNLSRKDIWDAIQNMSNDILDEDEDYRNGRRGDVIVVEDSPSDVETMEERRVKAEEVEVNEMLDNIIVDQKSGRQSYASIGRASYSERNADDSCRWLRFRY</sequence>
<reference evidence="2 3" key="1">
    <citation type="journal article" date="2012" name="Science">
        <title>The Paleozoic origin of enzymatic lignin decomposition reconstructed from 31 fungal genomes.</title>
        <authorList>
            <person name="Floudas D."/>
            <person name="Binder M."/>
            <person name="Riley R."/>
            <person name="Barry K."/>
            <person name="Blanchette R.A."/>
            <person name="Henrissat B."/>
            <person name="Martinez A.T."/>
            <person name="Otillar R."/>
            <person name="Spatafora J.W."/>
            <person name="Yadav J.S."/>
            <person name="Aerts A."/>
            <person name="Benoit I."/>
            <person name="Boyd A."/>
            <person name="Carlson A."/>
            <person name="Copeland A."/>
            <person name="Coutinho P.M."/>
            <person name="de Vries R.P."/>
            <person name="Ferreira P."/>
            <person name="Findley K."/>
            <person name="Foster B."/>
            <person name="Gaskell J."/>
            <person name="Glotzer D."/>
            <person name="Gorecki P."/>
            <person name="Heitman J."/>
            <person name="Hesse C."/>
            <person name="Hori C."/>
            <person name="Igarashi K."/>
            <person name="Jurgens J.A."/>
            <person name="Kallen N."/>
            <person name="Kersten P."/>
            <person name="Kohler A."/>
            <person name="Kuees U."/>
            <person name="Kumar T.K.A."/>
            <person name="Kuo A."/>
            <person name="LaButti K."/>
            <person name="Larrondo L.F."/>
            <person name="Lindquist E."/>
            <person name="Ling A."/>
            <person name="Lombard V."/>
            <person name="Lucas S."/>
            <person name="Lundell T."/>
            <person name="Martin R."/>
            <person name="McLaughlin D.J."/>
            <person name="Morgenstern I."/>
            <person name="Morin E."/>
            <person name="Murat C."/>
            <person name="Nagy L.G."/>
            <person name="Nolan M."/>
            <person name="Ohm R.A."/>
            <person name="Patyshakuliyeva A."/>
            <person name="Rokas A."/>
            <person name="Ruiz-Duenas F.J."/>
            <person name="Sabat G."/>
            <person name="Salamov A."/>
            <person name="Samejima M."/>
            <person name="Schmutz J."/>
            <person name="Slot J.C."/>
            <person name="St John F."/>
            <person name="Stenlid J."/>
            <person name="Sun H."/>
            <person name="Sun S."/>
            <person name="Syed K."/>
            <person name="Tsang A."/>
            <person name="Wiebenga A."/>
            <person name="Young D."/>
            <person name="Pisabarro A."/>
            <person name="Eastwood D.C."/>
            <person name="Martin F."/>
            <person name="Cullen D."/>
            <person name="Grigoriev I.V."/>
            <person name="Hibbett D.S."/>
        </authorList>
    </citation>
    <scope>NUCLEOTIDE SEQUENCE</scope>
    <source>
        <strain evidence="3">FP-58527</strain>
    </source>
</reference>
<evidence type="ECO:0000256" key="1">
    <source>
        <dbReference type="SAM" id="MobiDB-lite"/>
    </source>
</evidence>
<evidence type="ECO:0000313" key="3">
    <source>
        <dbReference type="Proteomes" id="UP000015241"/>
    </source>
</evidence>
<organism evidence="2 3">
    <name type="scientific">Fomitopsis schrenkii</name>
    <name type="common">Brown rot fungus</name>
    <dbReference type="NCBI Taxonomy" id="2126942"/>
    <lineage>
        <taxon>Eukaryota</taxon>
        <taxon>Fungi</taxon>
        <taxon>Dikarya</taxon>
        <taxon>Basidiomycota</taxon>
        <taxon>Agaricomycotina</taxon>
        <taxon>Agaricomycetes</taxon>
        <taxon>Polyporales</taxon>
        <taxon>Fomitopsis</taxon>
    </lineage>
</organism>
<dbReference type="AlphaFoldDB" id="S8FQ39"/>
<dbReference type="HOGENOM" id="CLU_1586514_0_0_1"/>
<dbReference type="EMBL" id="KE504130">
    <property type="protein sequence ID" value="EPT03386.1"/>
    <property type="molecule type" value="Genomic_DNA"/>
</dbReference>
<gene>
    <name evidence="2" type="ORF">FOMPIDRAFT_150370</name>
</gene>
<evidence type="ECO:0000313" key="2">
    <source>
        <dbReference type="EMBL" id="EPT03386.1"/>
    </source>
</evidence>
<feature type="region of interest" description="Disordered" evidence="1">
    <location>
        <begin position="1"/>
        <end position="43"/>
    </location>
</feature>